<dbReference type="AlphaFoldDB" id="A0A0C3PI39"/>
<name>A0A0C3PI39_PISTI</name>
<keyword evidence="2" id="KW-1185">Reference proteome</keyword>
<gene>
    <name evidence="1" type="ORF">M404DRAFT_594949</name>
</gene>
<dbReference type="Proteomes" id="UP000054217">
    <property type="component" value="Unassembled WGS sequence"/>
</dbReference>
<evidence type="ECO:0000313" key="1">
    <source>
        <dbReference type="EMBL" id="KIO13735.1"/>
    </source>
</evidence>
<proteinExistence type="predicted"/>
<reference evidence="1 2" key="1">
    <citation type="submission" date="2014-04" db="EMBL/GenBank/DDBJ databases">
        <authorList>
            <consortium name="DOE Joint Genome Institute"/>
            <person name="Kuo A."/>
            <person name="Kohler A."/>
            <person name="Costa M.D."/>
            <person name="Nagy L.G."/>
            <person name="Floudas D."/>
            <person name="Copeland A."/>
            <person name="Barry K.W."/>
            <person name="Cichocki N."/>
            <person name="Veneault-Fourrey C."/>
            <person name="LaButti K."/>
            <person name="Lindquist E.A."/>
            <person name="Lipzen A."/>
            <person name="Lundell T."/>
            <person name="Morin E."/>
            <person name="Murat C."/>
            <person name="Sun H."/>
            <person name="Tunlid A."/>
            <person name="Henrissat B."/>
            <person name="Grigoriev I.V."/>
            <person name="Hibbett D.S."/>
            <person name="Martin F."/>
            <person name="Nordberg H.P."/>
            <person name="Cantor M.N."/>
            <person name="Hua S.X."/>
        </authorList>
    </citation>
    <scope>NUCLEOTIDE SEQUENCE [LARGE SCALE GENOMIC DNA]</scope>
    <source>
        <strain evidence="1 2">Marx 270</strain>
    </source>
</reference>
<accession>A0A0C3PI39</accession>
<dbReference type="EMBL" id="KN831946">
    <property type="protein sequence ID" value="KIO13735.1"/>
    <property type="molecule type" value="Genomic_DNA"/>
</dbReference>
<evidence type="ECO:0000313" key="2">
    <source>
        <dbReference type="Proteomes" id="UP000054217"/>
    </source>
</evidence>
<sequence>MFVPGRAYNSNDFWEPYYASGLAPSQPGTIQSSNMSPEQHAFSCQGRKVPKPVPRPNSLHMSGTSVGCRRPKSLELPTCQLYQPLALVMLRTKYAERISSLLSRCTRRSGDHCGHCWILSDHAVDTARPLLQYSHRMVPIWILPEPFSLGRSGLKKS</sequence>
<protein>
    <submittedName>
        <fullName evidence="1">Uncharacterized protein</fullName>
    </submittedName>
</protein>
<dbReference type="HOGENOM" id="CLU_1678651_0_0_1"/>
<reference evidence="2" key="2">
    <citation type="submission" date="2015-01" db="EMBL/GenBank/DDBJ databases">
        <title>Evolutionary Origins and Diversification of the Mycorrhizal Mutualists.</title>
        <authorList>
            <consortium name="DOE Joint Genome Institute"/>
            <consortium name="Mycorrhizal Genomics Consortium"/>
            <person name="Kohler A."/>
            <person name="Kuo A."/>
            <person name="Nagy L.G."/>
            <person name="Floudas D."/>
            <person name="Copeland A."/>
            <person name="Barry K.W."/>
            <person name="Cichocki N."/>
            <person name="Veneault-Fourrey C."/>
            <person name="LaButti K."/>
            <person name="Lindquist E.A."/>
            <person name="Lipzen A."/>
            <person name="Lundell T."/>
            <person name="Morin E."/>
            <person name="Murat C."/>
            <person name="Riley R."/>
            <person name="Ohm R."/>
            <person name="Sun H."/>
            <person name="Tunlid A."/>
            <person name="Henrissat B."/>
            <person name="Grigoriev I.V."/>
            <person name="Hibbett D.S."/>
            <person name="Martin F."/>
        </authorList>
    </citation>
    <scope>NUCLEOTIDE SEQUENCE [LARGE SCALE GENOMIC DNA]</scope>
    <source>
        <strain evidence="2">Marx 270</strain>
    </source>
</reference>
<organism evidence="1 2">
    <name type="scientific">Pisolithus tinctorius Marx 270</name>
    <dbReference type="NCBI Taxonomy" id="870435"/>
    <lineage>
        <taxon>Eukaryota</taxon>
        <taxon>Fungi</taxon>
        <taxon>Dikarya</taxon>
        <taxon>Basidiomycota</taxon>
        <taxon>Agaricomycotina</taxon>
        <taxon>Agaricomycetes</taxon>
        <taxon>Agaricomycetidae</taxon>
        <taxon>Boletales</taxon>
        <taxon>Sclerodermatineae</taxon>
        <taxon>Pisolithaceae</taxon>
        <taxon>Pisolithus</taxon>
    </lineage>
</organism>
<dbReference type="InParanoid" id="A0A0C3PI39"/>